<keyword evidence="7" id="KW-0406">Ion transport</keyword>
<keyword evidence="8 10" id="KW-0472">Membrane</keyword>
<evidence type="ECO:0000256" key="2">
    <source>
        <dbReference type="ARBA" id="ARBA00022448"/>
    </source>
</evidence>
<dbReference type="PIRSF" id="PIRSF006603">
    <property type="entry name" value="DinF"/>
    <property type="match status" value="1"/>
</dbReference>
<gene>
    <name evidence="11" type="ORF">JKL49_08255</name>
</gene>
<dbReference type="InterPro" id="IPR048279">
    <property type="entry name" value="MdtK-like"/>
</dbReference>
<feature type="transmembrane region" description="Helical" evidence="10">
    <location>
        <begin position="107"/>
        <end position="134"/>
    </location>
</feature>
<comment type="caution">
    <text evidence="11">The sequence shown here is derived from an EMBL/GenBank/DDBJ whole genome shotgun (WGS) entry which is preliminary data.</text>
</comment>
<keyword evidence="4" id="KW-1003">Cell membrane</keyword>
<evidence type="ECO:0000256" key="10">
    <source>
        <dbReference type="SAM" id="Phobius"/>
    </source>
</evidence>
<dbReference type="GO" id="GO:0042910">
    <property type="term" value="F:xenobiotic transmembrane transporter activity"/>
    <property type="evidence" value="ECO:0007669"/>
    <property type="project" value="InterPro"/>
</dbReference>
<evidence type="ECO:0000256" key="6">
    <source>
        <dbReference type="ARBA" id="ARBA00022989"/>
    </source>
</evidence>
<dbReference type="InterPro" id="IPR002528">
    <property type="entry name" value="MATE_fam"/>
</dbReference>
<dbReference type="InterPro" id="IPR050222">
    <property type="entry name" value="MATE_MdtK"/>
</dbReference>
<dbReference type="Pfam" id="PF01554">
    <property type="entry name" value="MatE"/>
    <property type="match status" value="2"/>
</dbReference>
<dbReference type="Proteomes" id="UP000622580">
    <property type="component" value="Unassembled WGS sequence"/>
</dbReference>
<dbReference type="PANTHER" id="PTHR43298:SF2">
    <property type="entry name" value="FMN_FAD EXPORTER YEEO-RELATED"/>
    <property type="match status" value="1"/>
</dbReference>
<feature type="transmembrane region" description="Helical" evidence="10">
    <location>
        <begin position="63"/>
        <end position="86"/>
    </location>
</feature>
<keyword evidence="5 10" id="KW-0812">Transmembrane</keyword>
<name>A0A941CZ73_9CAUL</name>
<feature type="transmembrane region" description="Helical" evidence="10">
    <location>
        <begin position="427"/>
        <end position="448"/>
    </location>
</feature>
<protein>
    <recommendedName>
        <fullName evidence="9">Multidrug-efflux transporter</fullName>
    </recommendedName>
</protein>
<keyword evidence="6 10" id="KW-1133">Transmembrane helix</keyword>
<keyword evidence="3" id="KW-0050">Antiport</keyword>
<dbReference type="AlphaFoldDB" id="A0A941CZ73"/>
<feature type="transmembrane region" description="Helical" evidence="10">
    <location>
        <begin position="296"/>
        <end position="318"/>
    </location>
</feature>
<feature type="transmembrane region" description="Helical" evidence="10">
    <location>
        <begin position="146"/>
        <end position="166"/>
    </location>
</feature>
<reference evidence="11" key="1">
    <citation type="submission" date="2021-04" db="EMBL/GenBank/DDBJ databases">
        <title>Draft genome assembly of strain Phenylobacterium sp. 20VBR1 using MiniION and Illumina platforms.</title>
        <authorList>
            <person name="Thomas F.A."/>
            <person name="Krishnan K.P."/>
            <person name="Sinha R.K."/>
        </authorList>
    </citation>
    <scope>NUCLEOTIDE SEQUENCE</scope>
    <source>
        <strain evidence="11">20VBR1</strain>
    </source>
</reference>
<evidence type="ECO:0000256" key="7">
    <source>
        <dbReference type="ARBA" id="ARBA00023065"/>
    </source>
</evidence>
<dbReference type="GO" id="GO:0015297">
    <property type="term" value="F:antiporter activity"/>
    <property type="evidence" value="ECO:0007669"/>
    <property type="project" value="UniProtKB-KW"/>
</dbReference>
<comment type="subcellular location">
    <subcellularLocation>
        <location evidence="1">Cell inner membrane</location>
        <topology evidence="1">Multi-pass membrane protein</topology>
    </subcellularLocation>
</comment>
<accession>A0A941CZ73</accession>
<dbReference type="RefSeq" id="WP_215339731.1">
    <property type="nucleotide sequence ID" value="NZ_JAGSGD010000001.1"/>
</dbReference>
<sequence length="458" mass="47677">MAGPSAPANSPTGGRANVVRTELAELLQLSWPVVLSRLGIMGMGLSDAIVVGRYSATELGYHAMAWAPTSVIVTMTVGLLSGIQVMTSRANGQGRPEITGAVLRRGLSYSLWIGLVSTLVLIAGGPAFLHILGLEKDLADGASKPLIIFALSMPGYAFSVAASFWLEGQGRPKPAAVMMWLANGVNLALDLLLVPGTFGLEPLGAVGGAWATTGARTFLAIVLLIYIARMSDSRALGVFTKPEPDLAAETEQRRIGYGAGASNFFEVAAFAGMNVIAGWIGGLAVAAWAITLNVVAIIFMVPLGLSTGAAVLVGRAYGARDTAAVNRAGAIAFGVTAVFGLLISLIVWPGARLIAGAYTHDPLTLAMAAPAVALSCLFLIPDAVQVVAAQALRARGEVWIPTFTHLASYALVMAPLAWWLAIPMGMGLNGIVWAVVAASFLSAGLLLTRFQWLSTRDR</sequence>
<evidence type="ECO:0000256" key="9">
    <source>
        <dbReference type="ARBA" id="ARBA00031636"/>
    </source>
</evidence>
<evidence type="ECO:0000256" key="5">
    <source>
        <dbReference type="ARBA" id="ARBA00022692"/>
    </source>
</evidence>
<feature type="transmembrane region" description="Helical" evidence="10">
    <location>
        <begin position="398"/>
        <end position="421"/>
    </location>
</feature>
<feature type="transmembrane region" description="Helical" evidence="10">
    <location>
        <begin position="204"/>
        <end position="227"/>
    </location>
</feature>
<dbReference type="CDD" id="cd13131">
    <property type="entry name" value="MATE_NorM_like"/>
    <property type="match status" value="1"/>
</dbReference>
<keyword evidence="12" id="KW-1185">Reference proteome</keyword>
<evidence type="ECO:0000256" key="4">
    <source>
        <dbReference type="ARBA" id="ARBA00022475"/>
    </source>
</evidence>
<feature type="transmembrane region" description="Helical" evidence="10">
    <location>
        <begin position="363"/>
        <end position="386"/>
    </location>
</feature>
<organism evidence="11 12">
    <name type="scientific">Phenylobacterium glaciei</name>
    <dbReference type="NCBI Taxonomy" id="2803784"/>
    <lineage>
        <taxon>Bacteria</taxon>
        <taxon>Pseudomonadati</taxon>
        <taxon>Pseudomonadota</taxon>
        <taxon>Alphaproteobacteria</taxon>
        <taxon>Caulobacterales</taxon>
        <taxon>Caulobacteraceae</taxon>
        <taxon>Phenylobacterium</taxon>
    </lineage>
</organism>
<evidence type="ECO:0000256" key="3">
    <source>
        <dbReference type="ARBA" id="ARBA00022449"/>
    </source>
</evidence>
<evidence type="ECO:0000256" key="8">
    <source>
        <dbReference type="ARBA" id="ARBA00023136"/>
    </source>
</evidence>
<dbReference type="EMBL" id="JAGSGD010000001">
    <property type="protein sequence ID" value="MBR7619375.1"/>
    <property type="molecule type" value="Genomic_DNA"/>
</dbReference>
<dbReference type="NCBIfam" id="TIGR00797">
    <property type="entry name" value="matE"/>
    <property type="match status" value="1"/>
</dbReference>
<evidence type="ECO:0000256" key="1">
    <source>
        <dbReference type="ARBA" id="ARBA00004429"/>
    </source>
</evidence>
<feature type="transmembrane region" description="Helical" evidence="10">
    <location>
        <begin position="264"/>
        <end position="290"/>
    </location>
</feature>
<feature type="transmembrane region" description="Helical" evidence="10">
    <location>
        <begin position="178"/>
        <end position="198"/>
    </location>
</feature>
<evidence type="ECO:0000313" key="12">
    <source>
        <dbReference type="Proteomes" id="UP000622580"/>
    </source>
</evidence>
<keyword evidence="2" id="KW-0813">Transport</keyword>
<feature type="transmembrane region" description="Helical" evidence="10">
    <location>
        <begin position="330"/>
        <end position="351"/>
    </location>
</feature>
<dbReference type="GO" id="GO:0006811">
    <property type="term" value="P:monoatomic ion transport"/>
    <property type="evidence" value="ECO:0007669"/>
    <property type="project" value="UniProtKB-KW"/>
</dbReference>
<dbReference type="GO" id="GO:0005886">
    <property type="term" value="C:plasma membrane"/>
    <property type="evidence" value="ECO:0007669"/>
    <property type="project" value="UniProtKB-SubCell"/>
</dbReference>
<proteinExistence type="predicted"/>
<dbReference type="PANTHER" id="PTHR43298">
    <property type="entry name" value="MULTIDRUG RESISTANCE PROTEIN NORM-RELATED"/>
    <property type="match status" value="1"/>
</dbReference>
<evidence type="ECO:0000313" key="11">
    <source>
        <dbReference type="EMBL" id="MBR7619375.1"/>
    </source>
</evidence>